<dbReference type="GO" id="GO:0008061">
    <property type="term" value="F:chitin binding"/>
    <property type="evidence" value="ECO:0007669"/>
    <property type="project" value="UniProtKB-KW"/>
</dbReference>
<evidence type="ECO:0000256" key="1">
    <source>
        <dbReference type="ARBA" id="ARBA00009121"/>
    </source>
</evidence>
<evidence type="ECO:0000256" key="3">
    <source>
        <dbReference type="ARBA" id="ARBA00022801"/>
    </source>
</evidence>
<feature type="domain" description="GH18" evidence="8">
    <location>
        <begin position="51"/>
        <end position="419"/>
    </location>
</feature>
<keyword evidence="5 6" id="KW-0326">Glycosidase</keyword>
<dbReference type="PROSITE" id="PS01095">
    <property type="entry name" value="GH18_1"/>
    <property type="match status" value="1"/>
</dbReference>
<evidence type="ECO:0000256" key="4">
    <source>
        <dbReference type="ARBA" id="ARBA00023157"/>
    </source>
</evidence>
<dbReference type="Pfam" id="PF01607">
    <property type="entry name" value="CBM_14"/>
    <property type="match status" value="1"/>
</dbReference>
<accession>A0A085N743</accession>
<protein>
    <submittedName>
        <fullName evidence="9">Uncharacterized protein</fullName>
    </submittedName>
</protein>
<reference evidence="9" key="1">
    <citation type="journal article" date="2014" name="Nat. Genet.">
        <title>Genome and transcriptome of the porcine whipworm Trichuris suis.</title>
        <authorList>
            <person name="Jex A.R."/>
            <person name="Nejsum P."/>
            <person name="Schwarz E.M."/>
            <person name="Hu L."/>
            <person name="Young N.D."/>
            <person name="Hall R.S."/>
            <person name="Korhonen P.K."/>
            <person name="Liao S."/>
            <person name="Thamsborg S."/>
            <person name="Xia J."/>
            <person name="Xu P."/>
            <person name="Wang S."/>
            <person name="Scheerlinck J.P."/>
            <person name="Hofmann A."/>
            <person name="Sternberg P.W."/>
            <person name="Wang J."/>
            <person name="Gasser R.B."/>
        </authorList>
    </citation>
    <scope>NUCLEOTIDE SEQUENCE [LARGE SCALE GENOMIC DNA]</scope>
    <source>
        <strain evidence="9">DCEP-RM93F</strain>
    </source>
</reference>
<sequence>MVSSEMLLFKLRKSLIQVSKEEAKRCDAMHFQVLLALSCAALILPVQGRNYVRGCYFTNWAQYRQAEGKYFPEDYEVGLCEYVFYAFAKLNSDFTVTNFEWNDIDRLYPALMKFKKSQPDLKVLLSIGGWNAGTSVFKHLAQSFANRKKFIDSVVSFIRQHNFDGLDLDWEYPDAADKANYVALNKELHERFIEEGKSNGSGKLYLTAAVSLDNAKVDAGYDAKELSKYWDFMNLMSYDVHGGWEMKTGVNSPLYPRSTDPEWAKYWNIAGSAIYWNWKGMPKEKIVIGLATYGRGWTLASMWNTGVDAVATGPSTTSPYLGEAGVIAYYEICQRLATGGKRHWDHETKTPYLIYGNQWFTYDDEESIKYKLLWLMKEGYGGAFVWTLDYDDFKGTACKHNRGKKYPLVSLMKEMLSARDGDHLQGKNASDVIDSKGYFEPTAVTTSKTAAPVGSLTAHTPGISYGTFVCPSSFGYFEDPASCNSFYQCSYGYPYKFACTLGLVWNPSTNSCDWPFNYYCEKL</sequence>
<evidence type="ECO:0000256" key="2">
    <source>
        <dbReference type="ARBA" id="ARBA00022669"/>
    </source>
</evidence>
<evidence type="ECO:0000259" key="8">
    <source>
        <dbReference type="PROSITE" id="PS51910"/>
    </source>
</evidence>
<dbReference type="GO" id="GO:0004568">
    <property type="term" value="F:chitinase activity"/>
    <property type="evidence" value="ECO:0007669"/>
    <property type="project" value="UniProtKB-ARBA"/>
</dbReference>
<feature type="domain" description="Chitin-binding type-2" evidence="7">
    <location>
        <begin position="467"/>
        <end position="522"/>
    </location>
</feature>
<evidence type="ECO:0000259" key="7">
    <source>
        <dbReference type="PROSITE" id="PS50940"/>
    </source>
</evidence>
<dbReference type="PROSITE" id="PS51910">
    <property type="entry name" value="GH18_2"/>
    <property type="match status" value="1"/>
</dbReference>
<dbReference type="SUPFAM" id="SSF57625">
    <property type="entry name" value="Invertebrate chitin-binding proteins"/>
    <property type="match status" value="1"/>
</dbReference>
<dbReference type="InterPro" id="IPR001579">
    <property type="entry name" value="Glyco_hydro_18_chit_AS"/>
</dbReference>
<dbReference type="InterPro" id="IPR036508">
    <property type="entry name" value="Chitin-bd_dom_sf"/>
</dbReference>
<dbReference type="PROSITE" id="PS50940">
    <property type="entry name" value="CHIT_BIND_II"/>
    <property type="match status" value="1"/>
</dbReference>
<evidence type="ECO:0000313" key="9">
    <source>
        <dbReference type="EMBL" id="KFD65289.1"/>
    </source>
</evidence>
<dbReference type="InterPro" id="IPR002557">
    <property type="entry name" value="Chitin-bd_dom"/>
</dbReference>
<dbReference type="InterPro" id="IPR029070">
    <property type="entry name" value="Chitinase_insertion_sf"/>
</dbReference>
<dbReference type="Proteomes" id="UP000030758">
    <property type="component" value="Unassembled WGS sequence"/>
</dbReference>
<dbReference type="PANTHER" id="PTHR11177:SF400">
    <property type="entry name" value="ENDOCHITINASE-RELATED"/>
    <property type="match status" value="1"/>
</dbReference>
<dbReference type="SUPFAM" id="SSF54556">
    <property type="entry name" value="Chitinase insertion domain"/>
    <property type="match status" value="1"/>
</dbReference>
<dbReference type="Gene3D" id="2.170.140.10">
    <property type="entry name" value="Chitin binding domain"/>
    <property type="match status" value="1"/>
</dbReference>
<organism evidence="9">
    <name type="scientific">Trichuris suis</name>
    <name type="common">pig whipworm</name>
    <dbReference type="NCBI Taxonomy" id="68888"/>
    <lineage>
        <taxon>Eukaryota</taxon>
        <taxon>Metazoa</taxon>
        <taxon>Ecdysozoa</taxon>
        <taxon>Nematoda</taxon>
        <taxon>Enoplea</taxon>
        <taxon>Dorylaimia</taxon>
        <taxon>Trichinellida</taxon>
        <taxon>Trichuridae</taxon>
        <taxon>Trichuris</taxon>
    </lineage>
</organism>
<dbReference type="InterPro" id="IPR001223">
    <property type="entry name" value="Glyco_hydro18_cat"/>
</dbReference>
<dbReference type="InterPro" id="IPR017853">
    <property type="entry name" value="GH"/>
</dbReference>
<dbReference type="PANTHER" id="PTHR11177">
    <property type="entry name" value="CHITINASE"/>
    <property type="match status" value="1"/>
</dbReference>
<dbReference type="Pfam" id="PF00704">
    <property type="entry name" value="Glyco_hydro_18"/>
    <property type="match status" value="1"/>
</dbReference>
<dbReference type="EMBL" id="KL367541">
    <property type="protein sequence ID" value="KFD65289.1"/>
    <property type="molecule type" value="Genomic_DNA"/>
</dbReference>
<dbReference type="Gene3D" id="3.20.20.80">
    <property type="entry name" value="Glycosidases"/>
    <property type="match status" value="1"/>
</dbReference>
<dbReference type="GO" id="GO:0005576">
    <property type="term" value="C:extracellular region"/>
    <property type="evidence" value="ECO:0007669"/>
    <property type="project" value="InterPro"/>
</dbReference>
<dbReference type="SMART" id="SM00494">
    <property type="entry name" value="ChtBD2"/>
    <property type="match status" value="1"/>
</dbReference>
<dbReference type="GO" id="GO:0005975">
    <property type="term" value="P:carbohydrate metabolic process"/>
    <property type="evidence" value="ECO:0007669"/>
    <property type="project" value="InterPro"/>
</dbReference>
<name>A0A085N743_9BILA</name>
<keyword evidence="2" id="KW-0147">Chitin-binding</keyword>
<dbReference type="InterPro" id="IPR050314">
    <property type="entry name" value="Glycosyl_Hydrlase_18"/>
</dbReference>
<dbReference type="GO" id="GO:0006032">
    <property type="term" value="P:chitin catabolic process"/>
    <property type="evidence" value="ECO:0007669"/>
    <property type="project" value="UniProtKB-ARBA"/>
</dbReference>
<evidence type="ECO:0000256" key="5">
    <source>
        <dbReference type="ARBA" id="ARBA00023295"/>
    </source>
</evidence>
<dbReference type="AlphaFoldDB" id="A0A085N743"/>
<keyword evidence="3 6" id="KW-0378">Hydrolase</keyword>
<proteinExistence type="inferred from homology"/>
<dbReference type="SMART" id="SM00636">
    <property type="entry name" value="Glyco_18"/>
    <property type="match status" value="1"/>
</dbReference>
<comment type="similarity">
    <text evidence="1">Belongs to the glycosyl hydrolase 18 family. Chitinase class II subfamily.</text>
</comment>
<dbReference type="SUPFAM" id="SSF51445">
    <property type="entry name" value="(Trans)glycosidases"/>
    <property type="match status" value="1"/>
</dbReference>
<evidence type="ECO:0000256" key="6">
    <source>
        <dbReference type="RuleBase" id="RU000489"/>
    </source>
</evidence>
<dbReference type="InterPro" id="IPR011583">
    <property type="entry name" value="Chitinase_II/V-like_cat"/>
</dbReference>
<dbReference type="FunFam" id="3.10.50.10:FF:000001">
    <property type="entry name" value="Chitinase 3-like 1"/>
    <property type="match status" value="1"/>
</dbReference>
<keyword evidence="4" id="KW-1015">Disulfide bond</keyword>
<gene>
    <name evidence="9" type="ORF">M514_00614</name>
</gene>
<dbReference type="Gene3D" id="3.10.50.10">
    <property type="match status" value="1"/>
</dbReference>